<evidence type="ECO:0000313" key="3">
    <source>
        <dbReference type="Proteomes" id="UP000825729"/>
    </source>
</evidence>
<dbReference type="Proteomes" id="UP000825729">
    <property type="component" value="Unassembled WGS sequence"/>
</dbReference>
<organism evidence="2 3">
    <name type="scientific">Aristolochia fimbriata</name>
    <name type="common">White veined hardy Dutchman's pipe vine</name>
    <dbReference type="NCBI Taxonomy" id="158543"/>
    <lineage>
        <taxon>Eukaryota</taxon>
        <taxon>Viridiplantae</taxon>
        <taxon>Streptophyta</taxon>
        <taxon>Embryophyta</taxon>
        <taxon>Tracheophyta</taxon>
        <taxon>Spermatophyta</taxon>
        <taxon>Magnoliopsida</taxon>
        <taxon>Magnoliidae</taxon>
        <taxon>Piperales</taxon>
        <taxon>Aristolochiaceae</taxon>
        <taxon>Aristolochia</taxon>
    </lineage>
</organism>
<dbReference type="AlphaFoldDB" id="A0AAV7EQ50"/>
<feature type="region of interest" description="Disordered" evidence="1">
    <location>
        <begin position="50"/>
        <end position="76"/>
    </location>
</feature>
<evidence type="ECO:0000256" key="1">
    <source>
        <dbReference type="SAM" id="MobiDB-lite"/>
    </source>
</evidence>
<reference evidence="2 3" key="1">
    <citation type="submission" date="2021-07" db="EMBL/GenBank/DDBJ databases">
        <title>The Aristolochia fimbriata genome: insights into angiosperm evolution, floral development and chemical biosynthesis.</title>
        <authorList>
            <person name="Jiao Y."/>
        </authorList>
    </citation>
    <scope>NUCLEOTIDE SEQUENCE [LARGE SCALE GENOMIC DNA]</scope>
    <source>
        <strain evidence="2">IBCAS-2021</strain>
        <tissue evidence="2">Leaf</tissue>
    </source>
</reference>
<gene>
    <name evidence="2" type="ORF">H6P81_010925</name>
</gene>
<keyword evidence="3" id="KW-1185">Reference proteome</keyword>
<proteinExistence type="predicted"/>
<name>A0AAV7EQ50_ARIFI</name>
<protein>
    <submittedName>
        <fullName evidence="2">Uncharacterized protein</fullName>
    </submittedName>
</protein>
<sequence length="105" mass="11842">MLCEGRHLKPQNAMEYCKKCQMQGHDQVGVKVTGKIHKDVDKKQFGPRKAIDVDDFRPTTPGHSPGSRHHSDQKSFTVKLQIARESRLVVRIKSALEHVQSGSQP</sequence>
<comment type="caution">
    <text evidence="2">The sequence shown here is derived from an EMBL/GenBank/DDBJ whole genome shotgun (WGS) entry which is preliminary data.</text>
</comment>
<accession>A0AAV7EQ50</accession>
<dbReference type="EMBL" id="JAINDJ010000004">
    <property type="protein sequence ID" value="KAG9450960.1"/>
    <property type="molecule type" value="Genomic_DNA"/>
</dbReference>
<evidence type="ECO:0000313" key="2">
    <source>
        <dbReference type="EMBL" id="KAG9450960.1"/>
    </source>
</evidence>